<proteinExistence type="predicted"/>
<accession>A0ABN7SZI0</accession>
<name>A0ABN7SZI0_OIKDI</name>
<keyword evidence="2" id="KW-1185">Reference proteome</keyword>
<dbReference type="EMBL" id="OU015567">
    <property type="protein sequence ID" value="CAG5110950.1"/>
    <property type="molecule type" value="Genomic_DNA"/>
</dbReference>
<gene>
    <name evidence="1" type="ORF">OKIOD_LOCUS14062</name>
</gene>
<sequence length="173" mass="19291">MRLFGILAAASQATAEIIVPDIIRDALAKSDCASNTLEKCAMRVKQDMEAAITYENWNCIVAAENAGQYSSLKNDGFGYYDASKRLYAQITGSKYSLFSSSQLTAECQKANNACSTTECIADWFNVNYYQNPFCPDGLKLYEALFLKNTSRWSSAWYNGAAAWDEFQCIAYCK</sequence>
<dbReference type="Proteomes" id="UP001158576">
    <property type="component" value="Chromosome 2"/>
</dbReference>
<evidence type="ECO:0000313" key="2">
    <source>
        <dbReference type="Proteomes" id="UP001158576"/>
    </source>
</evidence>
<organism evidence="1 2">
    <name type="scientific">Oikopleura dioica</name>
    <name type="common">Tunicate</name>
    <dbReference type="NCBI Taxonomy" id="34765"/>
    <lineage>
        <taxon>Eukaryota</taxon>
        <taxon>Metazoa</taxon>
        <taxon>Chordata</taxon>
        <taxon>Tunicata</taxon>
        <taxon>Appendicularia</taxon>
        <taxon>Copelata</taxon>
        <taxon>Oikopleuridae</taxon>
        <taxon>Oikopleura</taxon>
    </lineage>
</organism>
<protein>
    <submittedName>
        <fullName evidence="1">Oidioi.mRNA.OKI2018_I69.chr2.g5297.t1.cds</fullName>
    </submittedName>
</protein>
<evidence type="ECO:0000313" key="1">
    <source>
        <dbReference type="EMBL" id="CAG5110950.1"/>
    </source>
</evidence>
<reference evidence="1 2" key="1">
    <citation type="submission" date="2021-04" db="EMBL/GenBank/DDBJ databases">
        <authorList>
            <person name="Bliznina A."/>
        </authorList>
    </citation>
    <scope>NUCLEOTIDE SEQUENCE [LARGE SCALE GENOMIC DNA]</scope>
</reference>